<sequence>MALLKCLKWLSGSESPLNRVMDGVVNRFGGAAHSTSSVDLDRSNYERFLDVTLTRDNNITTGKIYQSVLDKEGIGDYLGKTIQVVPHINAIKTWIESVSLIPVDGKECPADVYVIELGGTVGDSESMPFIEALRQLSFSVGKVVLGKARLDVVVIGDGWQWAAAVVEQDVERWKLNGPDSDDLPAGQEKCFAKSPPKRKAAAKSSRDEATHSQAENVSPLRKKPRFPYTDKTPMGSTPSSSARAKHLMDAYSTKVGGMCDVRGVLPLKYPTDKLRNCNLPCREVCSQTNSPTERQRNVDIPLRSSSRLHQSRDIQVACTSQGTRIGLGELLFCLTIVIQLLSHEQSNMELIQRR</sequence>
<keyword evidence="3" id="KW-1185">Reference proteome</keyword>
<organism evidence="3 4">
    <name type="scientific">Prunus avium</name>
    <name type="common">Cherry</name>
    <name type="synonym">Cerasus avium</name>
    <dbReference type="NCBI Taxonomy" id="42229"/>
    <lineage>
        <taxon>Eukaryota</taxon>
        <taxon>Viridiplantae</taxon>
        <taxon>Streptophyta</taxon>
        <taxon>Embryophyta</taxon>
        <taxon>Tracheophyta</taxon>
        <taxon>Spermatophyta</taxon>
        <taxon>Magnoliopsida</taxon>
        <taxon>eudicotyledons</taxon>
        <taxon>Gunneridae</taxon>
        <taxon>Pentapetalae</taxon>
        <taxon>rosids</taxon>
        <taxon>fabids</taxon>
        <taxon>Rosales</taxon>
        <taxon>Rosaceae</taxon>
        <taxon>Amygdaloideae</taxon>
        <taxon>Amygdaleae</taxon>
        <taxon>Prunus</taxon>
    </lineage>
</organism>
<dbReference type="InterPro" id="IPR017456">
    <property type="entry name" value="CTP_synthase_N"/>
</dbReference>
<accession>A0A6P5SAY3</accession>
<dbReference type="Proteomes" id="UP000515124">
    <property type="component" value="Unplaced"/>
</dbReference>
<evidence type="ECO:0000256" key="1">
    <source>
        <dbReference type="SAM" id="MobiDB-lite"/>
    </source>
</evidence>
<name>A0A6P5SAY3_PRUAV</name>
<dbReference type="GO" id="GO:0006241">
    <property type="term" value="P:CTP biosynthetic process"/>
    <property type="evidence" value="ECO:0007669"/>
    <property type="project" value="TreeGrafter"/>
</dbReference>
<gene>
    <name evidence="4" type="primary">LOC110754223</name>
</gene>
<dbReference type="InterPro" id="IPR027417">
    <property type="entry name" value="P-loop_NTPase"/>
</dbReference>
<dbReference type="GO" id="GO:0042802">
    <property type="term" value="F:identical protein binding"/>
    <property type="evidence" value="ECO:0007669"/>
    <property type="project" value="TreeGrafter"/>
</dbReference>
<dbReference type="GO" id="GO:0003883">
    <property type="term" value="F:CTP synthase activity"/>
    <property type="evidence" value="ECO:0007669"/>
    <property type="project" value="InterPro"/>
</dbReference>
<protein>
    <submittedName>
        <fullName evidence="4">Uncharacterized protein LOC110754223</fullName>
    </submittedName>
</protein>
<dbReference type="InterPro" id="IPR004468">
    <property type="entry name" value="CTP_synthase"/>
</dbReference>
<reference evidence="4" key="1">
    <citation type="submission" date="2025-08" db="UniProtKB">
        <authorList>
            <consortium name="RefSeq"/>
        </authorList>
    </citation>
    <scope>IDENTIFICATION</scope>
</reference>
<dbReference type="GeneID" id="110754223"/>
<dbReference type="SUPFAM" id="SSF52540">
    <property type="entry name" value="P-loop containing nucleoside triphosphate hydrolases"/>
    <property type="match status" value="1"/>
</dbReference>
<proteinExistence type="predicted"/>
<dbReference type="KEGG" id="pavi:110754223"/>
<dbReference type="RefSeq" id="XP_021810958.1">
    <property type="nucleotide sequence ID" value="XM_021955266.1"/>
</dbReference>
<feature type="region of interest" description="Disordered" evidence="1">
    <location>
        <begin position="177"/>
        <end position="243"/>
    </location>
</feature>
<dbReference type="AlphaFoldDB" id="A0A6P5SAY3"/>
<dbReference type="PANTHER" id="PTHR11550:SF40">
    <property type="entry name" value="CTP SYNTHASE"/>
    <property type="match status" value="1"/>
</dbReference>
<dbReference type="PANTHER" id="PTHR11550">
    <property type="entry name" value="CTP SYNTHASE"/>
    <property type="match status" value="1"/>
</dbReference>
<dbReference type="Gene3D" id="3.40.50.300">
    <property type="entry name" value="P-loop containing nucleotide triphosphate hydrolases"/>
    <property type="match status" value="1"/>
</dbReference>
<dbReference type="GO" id="GO:0019856">
    <property type="term" value="P:pyrimidine nucleobase biosynthetic process"/>
    <property type="evidence" value="ECO:0007669"/>
    <property type="project" value="TreeGrafter"/>
</dbReference>
<evidence type="ECO:0000313" key="3">
    <source>
        <dbReference type="Proteomes" id="UP000515124"/>
    </source>
</evidence>
<evidence type="ECO:0000259" key="2">
    <source>
        <dbReference type="Pfam" id="PF06418"/>
    </source>
</evidence>
<dbReference type="Pfam" id="PF06418">
    <property type="entry name" value="CTP_synth_N"/>
    <property type="match status" value="1"/>
</dbReference>
<evidence type="ECO:0000313" key="4">
    <source>
        <dbReference type="RefSeq" id="XP_021810958.1"/>
    </source>
</evidence>
<feature type="domain" description="CTP synthase N-terminal" evidence="2">
    <location>
        <begin position="37"/>
        <end position="143"/>
    </location>
</feature>